<keyword evidence="1" id="KW-0233">DNA recombination</keyword>
<gene>
    <name evidence="2" type="ORF">LH22_07075</name>
</gene>
<dbReference type="InterPro" id="IPR013762">
    <property type="entry name" value="Integrase-like_cat_sf"/>
</dbReference>
<evidence type="ECO:0000313" key="2">
    <source>
        <dbReference type="EMBL" id="AIR85242.1"/>
    </source>
</evidence>
<proteinExistence type="predicted"/>
<evidence type="ECO:0000256" key="1">
    <source>
        <dbReference type="ARBA" id="ARBA00023172"/>
    </source>
</evidence>
<dbReference type="EMBL" id="CP009454">
    <property type="protein sequence ID" value="AIR85242.1"/>
    <property type="molecule type" value="Genomic_DNA"/>
</dbReference>
<protein>
    <recommendedName>
        <fullName evidence="4">Integrase</fullName>
    </recommendedName>
</protein>
<sequence>MNESKIVDFRSKTEILAEKNLKEFILNCKGQLSGNLLDNDWDSNHWRKIFKFSKFKIKNVKLKSFSKAEDLDPSYLEFCKSYVAYVFCSNSRGFDRLTFPIVLRVIEKNLLEYTDSGDIKLLNPVILDECLSDINDNYTKAVAYKCGKFMEKLITFLNEKELLNCGLIKWSSYIRPPESRLSISDNADKARLAKLPNEKALQAIGEIFSMQDHDLHERDLFVTSVFALLMCAPSRITEILSLRADCEVIEKNREGKECYGLRFYSLKGFGANIKWIPEIMVPTAKLAIKRLLKLSEKPRERSKVLEHKMKDKSARIIWFDKEKDVRFSNALCALFVNQLSMKLQTGSELFKISNVFFSKELGSSKINKHKNIFERHGYYDEHNNALFLRTHQARHLLNTIAQRGGLGELDIAKWSGRVSVTQNRVYNHITEAEMIEKVKALGINQNNIIPCDSDVIENFEISTLHDLKIKLEHGAVHITEYGYCVHDYILAPCSKYFDCINCSEQVCVKGEKQNLDRLKSLLDTTEGLVVKANKAIREDELGADKWYQHQTKTLERLKGIIALMENPELPDGSLIRTHCDDFSHLSRILEINKDCNAVLNNKEKNNGQISN</sequence>
<organism evidence="2 3">
    <name type="scientific">Pantoea rwandensis</name>
    <dbReference type="NCBI Taxonomy" id="1076550"/>
    <lineage>
        <taxon>Bacteria</taxon>
        <taxon>Pseudomonadati</taxon>
        <taxon>Pseudomonadota</taxon>
        <taxon>Gammaproteobacteria</taxon>
        <taxon>Enterobacterales</taxon>
        <taxon>Erwiniaceae</taxon>
        <taxon>Pantoea</taxon>
    </lineage>
</organism>
<dbReference type="SUPFAM" id="SSF56349">
    <property type="entry name" value="DNA breaking-rejoining enzymes"/>
    <property type="match status" value="1"/>
</dbReference>
<evidence type="ECO:0000313" key="3">
    <source>
        <dbReference type="Proteomes" id="UP000029495"/>
    </source>
</evidence>
<keyword evidence="3" id="KW-1185">Reference proteome</keyword>
<evidence type="ECO:0008006" key="4">
    <source>
        <dbReference type="Google" id="ProtNLM"/>
    </source>
</evidence>
<name>A0ABM5RH30_9GAMM</name>
<dbReference type="RefSeq" id="WP_038645182.1">
    <property type="nucleotide sequence ID" value="NZ_CP009454.1"/>
</dbReference>
<dbReference type="Gene3D" id="1.10.443.10">
    <property type="entry name" value="Intergrase catalytic core"/>
    <property type="match status" value="1"/>
</dbReference>
<accession>A0ABM5RH30</accession>
<dbReference type="Proteomes" id="UP000029495">
    <property type="component" value="Chromosome"/>
</dbReference>
<reference evidence="2 3" key="1">
    <citation type="submission" date="2014-09" db="EMBL/GenBank/DDBJ databases">
        <authorList>
            <person name="Chan K.-G."/>
        </authorList>
    </citation>
    <scope>NUCLEOTIDE SEQUENCE [LARGE SCALE GENOMIC DNA]</scope>
    <source>
        <strain evidence="2 3">ND04</strain>
    </source>
</reference>
<dbReference type="InterPro" id="IPR011010">
    <property type="entry name" value="DNA_brk_join_enz"/>
</dbReference>